<comment type="caution">
    <text evidence="1">The sequence shown here is derived from an EMBL/GenBank/DDBJ whole genome shotgun (WGS) entry which is preliminary data.</text>
</comment>
<protein>
    <submittedName>
        <fullName evidence="1">Uncharacterized protein</fullName>
    </submittedName>
</protein>
<gene>
    <name evidence="1" type="ORF">CQW23_09536</name>
</gene>
<dbReference type="Proteomes" id="UP000224567">
    <property type="component" value="Unassembled WGS sequence"/>
</dbReference>
<dbReference type="AlphaFoldDB" id="A0A2G2WX90"/>
<proteinExistence type="predicted"/>
<reference evidence="2" key="2">
    <citation type="journal article" date="2017" name="J. Anim. Genet.">
        <title>Multiple reference genome sequences of hot pepper reveal the massive evolution of plant disease resistance genes by retroduplication.</title>
        <authorList>
            <person name="Kim S."/>
            <person name="Park J."/>
            <person name="Yeom S.-I."/>
            <person name="Kim Y.-M."/>
            <person name="Seo E."/>
            <person name="Kim K.-T."/>
            <person name="Kim M.-S."/>
            <person name="Lee J.M."/>
            <person name="Cheong K."/>
            <person name="Shin H.-S."/>
            <person name="Kim S.-B."/>
            <person name="Han K."/>
            <person name="Lee J."/>
            <person name="Park M."/>
            <person name="Lee H.-A."/>
            <person name="Lee H.-Y."/>
            <person name="Lee Y."/>
            <person name="Oh S."/>
            <person name="Lee J.H."/>
            <person name="Choi E."/>
            <person name="Choi E."/>
            <person name="Lee S.E."/>
            <person name="Jeon J."/>
            <person name="Kim H."/>
            <person name="Choi G."/>
            <person name="Song H."/>
            <person name="Lee J."/>
            <person name="Lee S.-C."/>
            <person name="Kwon J.-K."/>
            <person name="Lee H.-Y."/>
            <person name="Koo N."/>
            <person name="Hong Y."/>
            <person name="Kim R.W."/>
            <person name="Kang W.-H."/>
            <person name="Huh J.H."/>
            <person name="Kang B.-C."/>
            <person name="Yang T.-J."/>
            <person name="Lee Y.-H."/>
            <person name="Bennetzen J.L."/>
            <person name="Choi D."/>
        </authorList>
    </citation>
    <scope>NUCLEOTIDE SEQUENCE [LARGE SCALE GENOMIC DNA]</scope>
    <source>
        <strain evidence="2">cv. PBC81</strain>
    </source>
</reference>
<name>A0A2G2WX90_CAPBA</name>
<evidence type="ECO:0000313" key="2">
    <source>
        <dbReference type="Proteomes" id="UP000224567"/>
    </source>
</evidence>
<sequence length="136" mass="15618">MTVTEVVVVGGNYVGAWEEGPNCWRWKSFTKKTVPIPLHRNGLYDDMIRSIIESGELEYEPKSIVIRYVMNGQGKIHPTFINNDQHVSLYMLDVDVDGSRPLLRITVVLRSPTIPPPQPIIDKHDTFKDEVWMVIQ</sequence>
<accession>A0A2G2WX90</accession>
<organism evidence="1 2">
    <name type="scientific">Capsicum baccatum</name>
    <name type="common">Peruvian pepper</name>
    <dbReference type="NCBI Taxonomy" id="33114"/>
    <lineage>
        <taxon>Eukaryota</taxon>
        <taxon>Viridiplantae</taxon>
        <taxon>Streptophyta</taxon>
        <taxon>Embryophyta</taxon>
        <taxon>Tracheophyta</taxon>
        <taxon>Spermatophyta</taxon>
        <taxon>Magnoliopsida</taxon>
        <taxon>eudicotyledons</taxon>
        <taxon>Gunneridae</taxon>
        <taxon>Pentapetalae</taxon>
        <taxon>asterids</taxon>
        <taxon>lamiids</taxon>
        <taxon>Solanales</taxon>
        <taxon>Solanaceae</taxon>
        <taxon>Solanoideae</taxon>
        <taxon>Capsiceae</taxon>
        <taxon>Capsicum</taxon>
    </lineage>
</organism>
<keyword evidence="2" id="KW-1185">Reference proteome</keyword>
<dbReference type="EMBL" id="MLFT02000004">
    <property type="protein sequence ID" value="PHT49789.1"/>
    <property type="molecule type" value="Genomic_DNA"/>
</dbReference>
<reference evidence="1 2" key="1">
    <citation type="journal article" date="2017" name="Genome Biol.">
        <title>New reference genome sequences of hot pepper reveal the massive evolution of plant disease-resistance genes by retroduplication.</title>
        <authorList>
            <person name="Kim S."/>
            <person name="Park J."/>
            <person name="Yeom S.I."/>
            <person name="Kim Y.M."/>
            <person name="Seo E."/>
            <person name="Kim K.T."/>
            <person name="Kim M.S."/>
            <person name="Lee J.M."/>
            <person name="Cheong K."/>
            <person name="Shin H.S."/>
            <person name="Kim S.B."/>
            <person name="Han K."/>
            <person name="Lee J."/>
            <person name="Park M."/>
            <person name="Lee H.A."/>
            <person name="Lee H.Y."/>
            <person name="Lee Y."/>
            <person name="Oh S."/>
            <person name="Lee J.H."/>
            <person name="Choi E."/>
            <person name="Choi E."/>
            <person name="Lee S.E."/>
            <person name="Jeon J."/>
            <person name="Kim H."/>
            <person name="Choi G."/>
            <person name="Song H."/>
            <person name="Lee J."/>
            <person name="Lee S.C."/>
            <person name="Kwon J.K."/>
            <person name="Lee H.Y."/>
            <person name="Koo N."/>
            <person name="Hong Y."/>
            <person name="Kim R.W."/>
            <person name="Kang W.H."/>
            <person name="Huh J.H."/>
            <person name="Kang B.C."/>
            <person name="Yang T.J."/>
            <person name="Lee Y.H."/>
            <person name="Bennetzen J.L."/>
            <person name="Choi D."/>
        </authorList>
    </citation>
    <scope>NUCLEOTIDE SEQUENCE [LARGE SCALE GENOMIC DNA]</scope>
    <source>
        <strain evidence="2">cv. PBC81</strain>
    </source>
</reference>
<evidence type="ECO:0000313" key="1">
    <source>
        <dbReference type="EMBL" id="PHT49789.1"/>
    </source>
</evidence>